<dbReference type="GO" id="GO:0005975">
    <property type="term" value="P:carbohydrate metabolic process"/>
    <property type="evidence" value="ECO:0007669"/>
    <property type="project" value="InterPro"/>
</dbReference>
<dbReference type="InterPro" id="IPR029045">
    <property type="entry name" value="ClpP/crotonase-like_dom_sf"/>
</dbReference>
<evidence type="ECO:0000256" key="1">
    <source>
        <dbReference type="ARBA" id="ARBA00022679"/>
    </source>
</evidence>
<protein>
    <submittedName>
        <fullName evidence="3">Malonate decarboxylase subunit beta</fullName>
    </submittedName>
</protein>
<dbReference type="GO" id="GO:0016740">
    <property type="term" value="F:transferase activity"/>
    <property type="evidence" value="ECO:0007669"/>
    <property type="project" value="UniProtKB-KW"/>
</dbReference>
<dbReference type="Pfam" id="PF01039">
    <property type="entry name" value="Carboxyl_trans"/>
    <property type="match status" value="1"/>
</dbReference>
<keyword evidence="4" id="KW-1185">Reference proteome</keyword>
<sequence length="557" mass="60357">MQNSFVELNGRERARALLDEGTFRELLGPLDKIQSPHLEPQGIVPQSDDGIILAFGEIRKQKVLIISMEGAFQGGGIGEVSGAKISGALELALEENKKGNKLYPVMIFDTGGVRLQEANYGLLSISEIATQIVALRKYVPVVGLIPGRVGAFGGMSITAELFTTLIATKKARLGLNGPEVIEQEAGVMEFDASDKALIWNTIGANQRFQTGLIDVMVEDTTDAVIEAIDTALKALAKPAKTEQIDFYLTLLNTLDPTEAWTPERYREFYTQIQPVQQPVPLAKEGASDISDSRGYRWFSRLTGIAHPTSDVPSVLAADVDKNGQLCRYIAIVPNATNRFPRVRKGEVGMLEGWTVAQIIRDAIRQDEKKETKRPIIAIIDVPSQAYGYKEEMVGISLALAASADAYATARLEGHSVIGVIVGNAISGGFLAHGLQSNRLIALDDSKVNIQAMSKASAARITKRTIAELDEATKKVPAMAYDVRSYSTLGALYQMLSGIHADDPQSSDVAIVEKTVSEAIESTKGAPRDLSFRLQTKEAMAGGRTATRGVRDALLEQW</sequence>
<dbReference type="GO" id="GO:0006633">
    <property type="term" value="P:fatty acid biosynthetic process"/>
    <property type="evidence" value="ECO:0007669"/>
    <property type="project" value="TreeGrafter"/>
</dbReference>
<evidence type="ECO:0000313" key="4">
    <source>
        <dbReference type="Proteomes" id="UP000032534"/>
    </source>
</evidence>
<gene>
    <name evidence="3" type="ORF">QD47_08000</name>
</gene>
<dbReference type="PATRIC" id="fig|159743.3.peg.1759"/>
<dbReference type="Gene3D" id="3.90.226.10">
    <property type="entry name" value="2-enoyl-CoA Hydratase, Chain A, domain 1"/>
    <property type="match status" value="2"/>
</dbReference>
<dbReference type="SUPFAM" id="SSF52096">
    <property type="entry name" value="ClpP/crotonase"/>
    <property type="match status" value="2"/>
</dbReference>
<dbReference type="PANTHER" id="PTHR42995:SF1">
    <property type="entry name" value="MALONATE DECARBOXYLASE BETA SUBUNIT"/>
    <property type="match status" value="1"/>
</dbReference>
<dbReference type="InterPro" id="IPR011762">
    <property type="entry name" value="COA_CT_N"/>
</dbReference>
<dbReference type="Proteomes" id="UP000032534">
    <property type="component" value="Unassembled WGS sequence"/>
</dbReference>
<dbReference type="GO" id="GO:0016831">
    <property type="term" value="F:carboxy-lyase activity"/>
    <property type="evidence" value="ECO:0007669"/>
    <property type="project" value="InterPro"/>
</dbReference>
<accession>A0A0D7X3V0</accession>
<organism evidence="3 4">
    <name type="scientific">Paenibacillus terrae</name>
    <dbReference type="NCBI Taxonomy" id="159743"/>
    <lineage>
        <taxon>Bacteria</taxon>
        <taxon>Bacillati</taxon>
        <taxon>Bacillota</taxon>
        <taxon>Bacilli</taxon>
        <taxon>Bacillales</taxon>
        <taxon>Paenibacillaceae</taxon>
        <taxon>Paenibacillus</taxon>
    </lineage>
</organism>
<dbReference type="InterPro" id="IPR034733">
    <property type="entry name" value="AcCoA_carboxyl_beta"/>
</dbReference>
<proteinExistence type="predicted"/>
<evidence type="ECO:0000313" key="3">
    <source>
        <dbReference type="EMBL" id="KJD46105.1"/>
    </source>
</evidence>
<dbReference type="OrthoDB" id="5502755at2"/>
<dbReference type="PROSITE" id="PS50980">
    <property type="entry name" value="COA_CT_NTER"/>
    <property type="match status" value="1"/>
</dbReference>
<dbReference type="NCBIfam" id="TIGR03133">
    <property type="entry name" value="malonate_beta"/>
    <property type="match status" value="1"/>
</dbReference>
<dbReference type="GO" id="GO:0003989">
    <property type="term" value="F:acetyl-CoA carboxylase activity"/>
    <property type="evidence" value="ECO:0007669"/>
    <property type="project" value="TreeGrafter"/>
</dbReference>
<name>A0A0D7X3V0_9BACL</name>
<feature type="domain" description="CoA carboxyltransferase N-terminal" evidence="2">
    <location>
        <begin position="1"/>
        <end position="240"/>
    </location>
</feature>
<dbReference type="AlphaFoldDB" id="A0A0D7X3V0"/>
<dbReference type="InterPro" id="IPR009648">
    <property type="entry name" value="Malonate_gamma"/>
</dbReference>
<keyword evidence="1" id="KW-0808">Transferase</keyword>
<dbReference type="PANTHER" id="PTHR42995">
    <property type="entry name" value="ACETYL-COENZYME A CARBOXYLASE CARBOXYL TRANSFERASE SUBUNIT BETA, CHLOROPLASTIC"/>
    <property type="match status" value="1"/>
</dbReference>
<dbReference type="InterPro" id="IPR017556">
    <property type="entry name" value="Malonate_beta"/>
</dbReference>
<dbReference type="GO" id="GO:2001295">
    <property type="term" value="P:malonyl-CoA biosynthetic process"/>
    <property type="evidence" value="ECO:0007669"/>
    <property type="project" value="TreeGrafter"/>
</dbReference>
<dbReference type="EMBL" id="JTHP01000011">
    <property type="protein sequence ID" value="KJD46105.1"/>
    <property type="molecule type" value="Genomic_DNA"/>
</dbReference>
<comment type="caution">
    <text evidence="3">The sequence shown here is derived from an EMBL/GenBank/DDBJ whole genome shotgun (WGS) entry which is preliminary data.</text>
</comment>
<dbReference type="Pfam" id="PF06833">
    <property type="entry name" value="MdcE"/>
    <property type="match status" value="1"/>
</dbReference>
<dbReference type="NCBIfam" id="NF005530">
    <property type="entry name" value="PRK07189.1"/>
    <property type="match status" value="1"/>
</dbReference>
<dbReference type="RefSeq" id="WP_044645638.1">
    <property type="nucleotide sequence ID" value="NZ_JTHP01000011.1"/>
</dbReference>
<reference evidence="3 4" key="1">
    <citation type="submission" date="2014-11" db="EMBL/GenBank/DDBJ databases">
        <title>Draft Genome Sequences of Paenibacillus polymyxa NRRL B-30509 and Paenibacillus terrae NRRL B-30644, Strains from a Poultry Environment that Produce Tridecaptin A and Paenicidins.</title>
        <authorList>
            <person name="van Belkum M.J."/>
            <person name="Lohans C.T."/>
            <person name="Vederas J.C."/>
        </authorList>
    </citation>
    <scope>NUCLEOTIDE SEQUENCE [LARGE SCALE GENOMIC DNA]</scope>
    <source>
        <strain evidence="3 4">NRRL B-30644</strain>
    </source>
</reference>
<dbReference type="NCBIfam" id="TIGR03134">
    <property type="entry name" value="malonate_gamma"/>
    <property type="match status" value="1"/>
</dbReference>
<evidence type="ECO:0000259" key="2">
    <source>
        <dbReference type="PROSITE" id="PS50980"/>
    </source>
</evidence>